<dbReference type="Pfam" id="PF02743">
    <property type="entry name" value="dCache_1"/>
    <property type="match status" value="1"/>
</dbReference>
<dbReference type="Pfam" id="PF12833">
    <property type="entry name" value="HTH_18"/>
    <property type="match status" value="1"/>
</dbReference>
<dbReference type="InterPro" id="IPR033479">
    <property type="entry name" value="dCache_1"/>
</dbReference>
<dbReference type="AlphaFoldDB" id="A0A916VFD0"/>
<dbReference type="Gene3D" id="1.10.10.60">
    <property type="entry name" value="Homeodomain-like"/>
    <property type="match status" value="2"/>
</dbReference>
<evidence type="ECO:0000259" key="10">
    <source>
        <dbReference type="PROSITE" id="PS01124"/>
    </source>
</evidence>
<reference evidence="11" key="2">
    <citation type="journal article" date="2021" name="Data Brief">
        <title>Draft genome sequence data of the facultative, thermophilic, xylanolytic bacterium Paenibacillus sp. strain DA-C8.</title>
        <authorList>
            <person name="Chhe C."/>
            <person name="Uke A."/>
            <person name="Baramee S."/>
            <person name="Ungkulpasvich U."/>
            <person name="Tachaapaikoon C."/>
            <person name="Pason P."/>
            <person name="Waeonukul R."/>
            <person name="Ratanakhanokchai K."/>
            <person name="Kosugi A."/>
        </authorList>
    </citation>
    <scope>NUCLEOTIDE SEQUENCE</scope>
    <source>
        <strain evidence="11">DA-C8</strain>
    </source>
</reference>
<evidence type="ECO:0000256" key="2">
    <source>
        <dbReference type="ARBA" id="ARBA00022475"/>
    </source>
</evidence>
<dbReference type="RefSeq" id="WP_200965803.1">
    <property type="nucleotide sequence ID" value="NZ_BMAQ01000005.1"/>
</dbReference>
<protein>
    <submittedName>
        <fullName evidence="11">HTH-type transcriptional regulator YtdP</fullName>
    </submittedName>
</protein>
<dbReference type="GO" id="GO:0043565">
    <property type="term" value="F:sequence-specific DNA binding"/>
    <property type="evidence" value="ECO:0007669"/>
    <property type="project" value="InterPro"/>
</dbReference>
<organism evidence="11 12">
    <name type="scientific">Insulibacter thermoxylanivorax</name>
    <dbReference type="NCBI Taxonomy" id="2749268"/>
    <lineage>
        <taxon>Bacteria</taxon>
        <taxon>Bacillati</taxon>
        <taxon>Bacillota</taxon>
        <taxon>Bacilli</taxon>
        <taxon>Bacillales</taxon>
        <taxon>Paenibacillaceae</taxon>
        <taxon>Insulibacter</taxon>
    </lineage>
</organism>
<keyword evidence="7 9" id="KW-0472">Membrane</keyword>
<name>A0A916VFD0_9BACL</name>
<comment type="caution">
    <text evidence="11">The sequence shown here is derived from an EMBL/GenBank/DDBJ whole genome shotgun (WGS) entry which is preliminary data.</text>
</comment>
<keyword evidence="8" id="KW-0804">Transcription</keyword>
<feature type="transmembrane region" description="Helical" evidence="9">
    <location>
        <begin position="12"/>
        <end position="31"/>
    </location>
</feature>
<dbReference type="EMBL" id="BMAQ01000005">
    <property type="protein sequence ID" value="GFR37534.1"/>
    <property type="molecule type" value="Genomic_DNA"/>
</dbReference>
<dbReference type="InterPro" id="IPR041522">
    <property type="entry name" value="CdaR_GGDEF"/>
</dbReference>
<evidence type="ECO:0000256" key="1">
    <source>
        <dbReference type="ARBA" id="ARBA00004651"/>
    </source>
</evidence>
<keyword evidence="12" id="KW-1185">Reference proteome</keyword>
<keyword evidence="4 9" id="KW-1133">Transmembrane helix</keyword>
<gene>
    <name evidence="11" type="primary">ytdP</name>
    <name evidence="11" type="ORF">PRECH8_08300</name>
</gene>
<proteinExistence type="predicted"/>
<dbReference type="GO" id="GO:0003700">
    <property type="term" value="F:DNA-binding transcription factor activity"/>
    <property type="evidence" value="ECO:0007669"/>
    <property type="project" value="InterPro"/>
</dbReference>
<dbReference type="Pfam" id="PF17853">
    <property type="entry name" value="GGDEF_2"/>
    <property type="match status" value="1"/>
</dbReference>
<dbReference type="PANTHER" id="PTHR43280:SF10">
    <property type="entry name" value="REGULATORY PROTEIN POCR"/>
    <property type="match status" value="1"/>
</dbReference>
<reference evidence="11" key="1">
    <citation type="submission" date="2020-08" db="EMBL/GenBank/DDBJ databases">
        <authorList>
            <person name="Uke A."/>
            <person name="Chhe C."/>
            <person name="Baramee S."/>
            <person name="Kosugi A."/>
        </authorList>
    </citation>
    <scope>NUCLEOTIDE SEQUENCE</scope>
    <source>
        <strain evidence="11">DA-C8</strain>
    </source>
</reference>
<dbReference type="PROSITE" id="PS01124">
    <property type="entry name" value="HTH_ARAC_FAMILY_2"/>
    <property type="match status" value="1"/>
</dbReference>
<evidence type="ECO:0000313" key="12">
    <source>
        <dbReference type="Proteomes" id="UP000654993"/>
    </source>
</evidence>
<evidence type="ECO:0000313" key="11">
    <source>
        <dbReference type="EMBL" id="GFR37534.1"/>
    </source>
</evidence>
<dbReference type="Gene3D" id="3.30.450.20">
    <property type="entry name" value="PAS domain"/>
    <property type="match status" value="1"/>
</dbReference>
<evidence type="ECO:0000256" key="7">
    <source>
        <dbReference type="ARBA" id="ARBA00023136"/>
    </source>
</evidence>
<keyword evidence="3 9" id="KW-0812">Transmembrane</keyword>
<comment type="subcellular location">
    <subcellularLocation>
        <location evidence="1">Cell membrane</location>
        <topology evidence="1">Multi-pass membrane protein</topology>
    </subcellularLocation>
</comment>
<dbReference type="GO" id="GO:0005886">
    <property type="term" value="C:plasma membrane"/>
    <property type="evidence" value="ECO:0007669"/>
    <property type="project" value="UniProtKB-SubCell"/>
</dbReference>
<evidence type="ECO:0000256" key="9">
    <source>
        <dbReference type="SAM" id="Phobius"/>
    </source>
</evidence>
<keyword evidence="6" id="KW-0238">DNA-binding</keyword>
<feature type="transmembrane region" description="Helical" evidence="9">
    <location>
        <begin position="297"/>
        <end position="316"/>
    </location>
</feature>
<accession>A0A916VFD0</accession>
<evidence type="ECO:0000256" key="8">
    <source>
        <dbReference type="ARBA" id="ARBA00023163"/>
    </source>
</evidence>
<dbReference type="Proteomes" id="UP000654993">
    <property type="component" value="Unassembled WGS sequence"/>
</dbReference>
<keyword evidence="2" id="KW-1003">Cell membrane</keyword>
<dbReference type="SMART" id="SM00342">
    <property type="entry name" value="HTH_ARAC"/>
    <property type="match status" value="1"/>
</dbReference>
<keyword evidence="5" id="KW-0805">Transcription regulation</keyword>
<evidence type="ECO:0000256" key="6">
    <source>
        <dbReference type="ARBA" id="ARBA00023125"/>
    </source>
</evidence>
<dbReference type="InterPro" id="IPR018060">
    <property type="entry name" value="HTH_AraC"/>
</dbReference>
<evidence type="ECO:0000256" key="4">
    <source>
        <dbReference type="ARBA" id="ARBA00022989"/>
    </source>
</evidence>
<dbReference type="InterPro" id="IPR009057">
    <property type="entry name" value="Homeodomain-like_sf"/>
</dbReference>
<dbReference type="SUPFAM" id="SSF46689">
    <property type="entry name" value="Homeodomain-like"/>
    <property type="match status" value="2"/>
</dbReference>
<evidence type="ECO:0000256" key="5">
    <source>
        <dbReference type="ARBA" id="ARBA00023015"/>
    </source>
</evidence>
<sequence>MKSLNYLSKMILFGLLLSTIPVVFIGFFSYITSSNEIQNHVNRGKMQLLMQTNANVEQILTTVNHTLNQVVNSVVLREAISREITVEDFMLYNDLRNELRHMQSFDTKLEDVIVVNLAHNWMVKNSGIYRLDEYAYNEEIASLINHPDEISWILSPSKWYYSEENASNVVCNYTISLIKKLPVNSLTKTGFILANIPACSFQEFQQFEAESDSELFILDDQFRVLLHADHQLIGEHLSAISPLSPEQFTGSSGQFTAEYNGKPYSIIYYQSDFNDWIYVSAIDIASMTKEATKIGEYTLIVCLILLFLSAITVWLGSRRMYSPIKRLMRLFGEQVEGNSRHVNEFQVIGEHVASLFQSKTRLENEVRHHLSQVRTFFLIRACQGNVKSSELVDKLIRYGYGQQVEQWRTMAMLTLQIDTLEGTRYSKQDLELLQFAIQNMIEELIPFGHRLSPVIIDHTIVTIAGSRDADNQQFNKLLYGITEDLQSKILNYLELKVSIGISLPFQDWTQIPRAYREGLDALRHRIKLGEGIIIQYEDINSGKHYLNLNYPQHIELELIDAIKLADQEQAKQAIREFLQAVFAAELTPQEYLIPLARLLNNLLIVMQESGISLNQIQQSNRSLFEQLTELRIAAEIEEWFWSSLIDPMIKIFRDRQDAQYHNISEKIIDMIQRYYDTDLTLEMCAQKLHYNANYLSSVFRKETNYSFSEYLTAYRFSMAKKWLAETNMTIKEIAAKLCYNNPQNFIRSFRKHEGMTPGQYREKHMKHLPLQKPHM</sequence>
<feature type="domain" description="HTH araC/xylS-type" evidence="10">
    <location>
        <begin position="665"/>
        <end position="763"/>
    </location>
</feature>
<dbReference type="PANTHER" id="PTHR43280">
    <property type="entry name" value="ARAC-FAMILY TRANSCRIPTIONAL REGULATOR"/>
    <property type="match status" value="1"/>
</dbReference>
<evidence type="ECO:0000256" key="3">
    <source>
        <dbReference type="ARBA" id="ARBA00022692"/>
    </source>
</evidence>